<feature type="region of interest" description="Disordered" evidence="1">
    <location>
        <begin position="1212"/>
        <end position="1246"/>
    </location>
</feature>
<sequence>MSLSAQIQSELSQKYAQPPLMKRGVAPIKVEEGLTMGMTQDKTDGDLRVDDYDENLLNDRLELNATIQFPKTSTEMDFIIETVNHRTSIFPKDADNRLSHSKLLYHIDINHPREITYDTKGKAMYTKHPICRTSTGWPCCTRKSRESDLSQYGAGLVLYFQFIKFLILVYAGLFILSLPCFVLYFSGNAFSNTAESEFKNFLAQFTIGNIGQASSACNSAQMVTTTNPESINLFCTFGTLDKVLDFGQTLVASNPVCKSDLYFTPERCSYTGGMSKVSKERLESVFKSNCMGKMNCSITLDTTMVPNNCTTGYQRKDLIYFMQAACTVESIEVFKDGWFSIFRGDVGLIVVSIDIVIVVSLFAALFFLKDNQERVAREIDNKEVTAKDFTVELRNIPKSTLKTKEFKATLWEWIETQCKQRGPQLECPDTQLPDEYQDKLMQVSFGLSDFGRLELLEKMRKLIKEEKKIRRAIAAYPEKQYEYQEETLTINQMKMEVIAKLDEHDRLHTTSECVVAFAQFQSMNGAQKFRKALRLSKWIQLFNGSMHEDKKFQGAWLDIKKAPEPEVINWENYTVTKSSRIIRNLISILITCILLLLSLGAVATAQYFSNSAQEGYETDQCANTDGLTMSAAYEDYLRGKKGAGLLGCYCLEQLALIQTGVKDITFPNGKKLCYNWFEGYTMSTAMALTTALVVELVNEILIATVSWTAGFLKFFNKSEELSSCISKMFIFEFINTALVIILVNAQCPFWDMPQNAPILAGKYDDFTVQWYRNVGVTLHFTMMLYIVSSPLISYGLMLPAGLLRWWDRGFQNKDLTKTRQVMQEDYEELYMGSEFPIEERYAKILNTFFVTMMLSPGMPTFYLIGFLDLMFLYWFDKIIVLRQCKTPPRYSQDLNKAAVNTMMYGVILHLPFAFLMYSYTEIFSDRQTMQELADSLVSSKNSILTQIFQSSYRVEQPHARVYMWACVAIFLLFVIYKVTVFLLDVLNSTLEWSPLKACLRSKAKIGAKLTPQQALKAYTEAGQPCFSNNLYQEITIEGLKSEYSRTKDEQKEYLQEVKSGAIQKDLVKYFYSRNDMKIKIIKGLVTKWQKESKMELQRLNTLETFDKLFPLHVGDLKKHRMRSLYSYDVRDHETFRHTFKVEAKIREFKESRKAILPAIVENVGTPKFPGQQNNFNESRQELIPLNTGGNGIKSDVLEDFEEDKNAKTAEKIIINESNGPIIPSPTPRREGQKTIRQKDLESQRSK</sequence>
<dbReference type="GO" id="GO:0005227">
    <property type="term" value="F:calcium-activated cation channel activity"/>
    <property type="evidence" value="ECO:0007669"/>
    <property type="project" value="InterPro"/>
</dbReference>
<evidence type="ECO:0008006" key="5">
    <source>
        <dbReference type="Google" id="ProtNLM"/>
    </source>
</evidence>
<evidence type="ECO:0000256" key="2">
    <source>
        <dbReference type="SAM" id="Phobius"/>
    </source>
</evidence>
<feature type="compositionally biased region" description="Basic and acidic residues" evidence="1">
    <location>
        <begin position="1227"/>
        <end position="1246"/>
    </location>
</feature>
<feature type="transmembrane region" description="Helical" evidence="2">
    <location>
        <begin position="901"/>
        <end position="919"/>
    </location>
</feature>
<dbReference type="InterPro" id="IPR045122">
    <property type="entry name" value="Csc1-like"/>
</dbReference>
<accession>A0A8J8P368</accession>
<dbReference type="AlphaFoldDB" id="A0A8J8P368"/>
<feature type="transmembrane region" description="Helical" evidence="2">
    <location>
        <begin position="782"/>
        <end position="803"/>
    </location>
</feature>
<gene>
    <name evidence="3" type="ORF">FGO68_gene17344</name>
</gene>
<feature type="transmembrane region" description="Helical" evidence="2">
    <location>
        <begin position="585"/>
        <end position="608"/>
    </location>
</feature>
<dbReference type="Proteomes" id="UP000785679">
    <property type="component" value="Unassembled WGS sequence"/>
</dbReference>
<dbReference type="PANTHER" id="PTHR13018:SF5">
    <property type="entry name" value="RE44586P"/>
    <property type="match status" value="1"/>
</dbReference>
<keyword evidence="2" id="KW-0812">Transmembrane</keyword>
<dbReference type="EMBL" id="RRYP01000970">
    <property type="protein sequence ID" value="TNV86581.1"/>
    <property type="molecule type" value="Genomic_DNA"/>
</dbReference>
<keyword evidence="4" id="KW-1185">Reference proteome</keyword>
<comment type="caution">
    <text evidence="3">The sequence shown here is derived from an EMBL/GenBank/DDBJ whole genome shotgun (WGS) entry which is preliminary data.</text>
</comment>
<feature type="transmembrane region" description="Helical" evidence="2">
    <location>
        <begin position="685"/>
        <end position="712"/>
    </location>
</feature>
<feature type="transmembrane region" description="Helical" evidence="2">
    <location>
        <begin position="961"/>
        <end position="983"/>
    </location>
</feature>
<feature type="transmembrane region" description="Helical" evidence="2">
    <location>
        <begin position="346"/>
        <end position="368"/>
    </location>
</feature>
<dbReference type="GO" id="GO:0005886">
    <property type="term" value="C:plasma membrane"/>
    <property type="evidence" value="ECO:0007669"/>
    <property type="project" value="TreeGrafter"/>
</dbReference>
<reference evidence="3" key="1">
    <citation type="submission" date="2019-06" db="EMBL/GenBank/DDBJ databases">
        <authorList>
            <person name="Zheng W."/>
        </authorList>
    </citation>
    <scope>NUCLEOTIDE SEQUENCE</scope>
    <source>
        <strain evidence="3">QDHG01</strain>
    </source>
</reference>
<evidence type="ECO:0000313" key="3">
    <source>
        <dbReference type="EMBL" id="TNV86581.1"/>
    </source>
</evidence>
<dbReference type="PANTHER" id="PTHR13018">
    <property type="entry name" value="PROBABLE MEMBRANE PROTEIN DUF221-RELATED"/>
    <property type="match status" value="1"/>
</dbReference>
<organism evidence="3 4">
    <name type="scientific">Halteria grandinella</name>
    <dbReference type="NCBI Taxonomy" id="5974"/>
    <lineage>
        <taxon>Eukaryota</taxon>
        <taxon>Sar</taxon>
        <taxon>Alveolata</taxon>
        <taxon>Ciliophora</taxon>
        <taxon>Intramacronucleata</taxon>
        <taxon>Spirotrichea</taxon>
        <taxon>Stichotrichia</taxon>
        <taxon>Sporadotrichida</taxon>
        <taxon>Halteriidae</taxon>
        <taxon>Halteria</taxon>
    </lineage>
</organism>
<feature type="transmembrane region" description="Helical" evidence="2">
    <location>
        <begin position="165"/>
        <end position="185"/>
    </location>
</feature>
<evidence type="ECO:0000256" key="1">
    <source>
        <dbReference type="SAM" id="MobiDB-lite"/>
    </source>
</evidence>
<keyword evidence="2" id="KW-1133">Transmembrane helix</keyword>
<protein>
    <recommendedName>
        <fullName evidence="5">CSC1/OSCA1-like cytosolic domain-containing protein</fullName>
    </recommendedName>
</protein>
<dbReference type="OrthoDB" id="297739at2759"/>
<evidence type="ECO:0000313" key="4">
    <source>
        <dbReference type="Proteomes" id="UP000785679"/>
    </source>
</evidence>
<feature type="transmembrane region" description="Helical" evidence="2">
    <location>
        <begin position="724"/>
        <end position="743"/>
    </location>
</feature>
<keyword evidence="2" id="KW-0472">Membrane</keyword>
<proteinExistence type="predicted"/>
<name>A0A8J8P368_HALGN</name>